<dbReference type="EMBL" id="LN907828">
    <property type="protein sequence ID" value="CUU26091.1"/>
    <property type="molecule type" value="Genomic_DNA"/>
</dbReference>
<dbReference type="KEGG" id="ege:EM595_p0394"/>
<evidence type="ECO:0000313" key="1">
    <source>
        <dbReference type="EMBL" id="CUU26091.1"/>
    </source>
</evidence>
<accession>A0A0U5LA90</accession>
<proteinExistence type="predicted"/>
<dbReference type="PATRIC" id="fig|1619313.3.peg.4013"/>
<protein>
    <submittedName>
        <fullName evidence="1">Uncharacterized protein</fullName>
    </submittedName>
</protein>
<reference evidence="2" key="1">
    <citation type="submission" date="2015-11" db="EMBL/GenBank/DDBJ databases">
        <authorList>
            <person name="Blom J."/>
        </authorList>
    </citation>
    <scope>NUCLEOTIDE SEQUENCE [LARGE SCALE GENOMIC DNA]</scope>
    <source>
        <plasmid evidence="2">pEM01</plasmid>
    </source>
</reference>
<evidence type="ECO:0000313" key="2">
    <source>
        <dbReference type="Proteomes" id="UP000059419"/>
    </source>
</evidence>
<sequence length="35" mass="3856">MMIIQLAGANSLPVHFLAKAKTEKASIINNNQHHD</sequence>
<dbReference type="AlphaFoldDB" id="A0A0U5LA90"/>
<organism evidence="1 2">
    <name type="scientific">Duffyella gerundensis</name>
    <dbReference type="NCBI Taxonomy" id="1619313"/>
    <lineage>
        <taxon>Bacteria</taxon>
        <taxon>Pseudomonadati</taxon>
        <taxon>Pseudomonadota</taxon>
        <taxon>Gammaproteobacteria</taxon>
        <taxon>Enterobacterales</taxon>
        <taxon>Erwiniaceae</taxon>
        <taxon>Duffyella</taxon>
    </lineage>
</organism>
<geneLocation type="plasmid" evidence="2">
    <name>pEM01</name>
</geneLocation>
<keyword evidence="2" id="KW-1185">Reference proteome</keyword>
<dbReference type="Proteomes" id="UP000059419">
    <property type="component" value="Plasmid pEM01"/>
</dbReference>
<gene>
    <name evidence="1" type="ORF">EM595_p0394</name>
</gene>
<name>A0A0U5LA90_9GAMM</name>